<organism evidence="2 3">
    <name type="scientific">Anas platyrhynchos</name>
    <name type="common">Mallard</name>
    <name type="synonym">Anas boschas</name>
    <dbReference type="NCBI Taxonomy" id="8839"/>
    <lineage>
        <taxon>Eukaryota</taxon>
        <taxon>Metazoa</taxon>
        <taxon>Chordata</taxon>
        <taxon>Craniata</taxon>
        <taxon>Vertebrata</taxon>
        <taxon>Euteleostomi</taxon>
        <taxon>Archelosauria</taxon>
        <taxon>Archosauria</taxon>
        <taxon>Dinosauria</taxon>
        <taxon>Saurischia</taxon>
        <taxon>Theropoda</taxon>
        <taxon>Coelurosauria</taxon>
        <taxon>Aves</taxon>
        <taxon>Neognathae</taxon>
        <taxon>Galloanserae</taxon>
        <taxon>Anseriformes</taxon>
        <taxon>Anatidae</taxon>
        <taxon>Anatinae</taxon>
        <taxon>Anas</taxon>
    </lineage>
</organism>
<dbReference type="SUPFAM" id="SSF48350">
    <property type="entry name" value="GTPase activation domain, GAP"/>
    <property type="match status" value="1"/>
</dbReference>
<dbReference type="Gene3D" id="1.10.555.10">
    <property type="entry name" value="Rho GTPase activation protein"/>
    <property type="match status" value="1"/>
</dbReference>
<accession>R0LTC1</accession>
<name>R0LTC1_ANAPL</name>
<dbReference type="InterPro" id="IPR008936">
    <property type="entry name" value="Rho_GTPase_activation_prot"/>
</dbReference>
<dbReference type="EMBL" id="KB742725">
    <property type="protein sequence ID" value="EOB05025.1"/>
    <property type="molecule type" value="Genomic_DNA"/>
</dbReference>
<evidence type="ECO:0000313" key="3">
    <source>
        <dbReference type="Proteomes" id="UP000296049"/>
    </source>
</evidence>
<dbReference type="GO" id="GO:0007165">
    <property type="term" value="P:signal transduction"/>
    <property type="evidence" value="ECO:0007669"/>
    <property type="project" value="InterPro"/>
</dbReference>
<dbReference type="Pfam" id="PF00620">
    <property type="entry name" value="RhoGAP"/>
    <property type="match status" value="1"/>
</dbReference>
<dbReference type="GO" id="GO:0005096">
    <property type="term" value="F:GTPase activator activity"/>
    <property type="evidence" value="ECO:0007669"/>
    <property type="project" value="TreeGrafter"/>
</dbReference>
<dbReference type="Proteomes" id="UP000296049">
    <property type="component" value="Unassembled WGS sequence"/>
</dbReference>
<feature type="non-terminal residue" evidence="2">
    <location>
        <position position="1"/>
    </location>
</feature>
<dbReference type="InterPro" id="IPR000198">
    <property type="entry name" value="RhoGAP_dom"/>
</dbReference>
<evidence type="ECO:0000259" key="1">
    <source>
        <dbReference type="PROSITE" id="PS50238"/>
    </source>
</evidence>
<gene>
    <name evidence="2" type="ORF">Anapl_11113</name>
</gene>
<dbReference type="PROSITE" id="PS50238">
    <property type="entry name" value="RHOGAP"/>
    <property type="match status" value="1"/>
</dbReference>
<proteinExistence type="predicted"/>
<feature type="non-terminal residue" evidence="2">
    <location>
        <position position="54"/>
    </location>
</feature>
<dbReference type="PANTHER" id="PTHR23179">
    <property type="entry name" value="T-CELL ACTIVATION RHO GTPASE ACTIVATING PROTEIN-RELATED"/>
    <property type="match status" value="1"/>
</dbReference>
<reference evidence="3" key="1">
    <citation type="journal article" date="2013" name="Nat. Genet.">
        <title>The duck genome and transcriptome provide insight into an avian influenza virus reservoir species.</title>
        <authorList>
            <person name="Huang Y."/>
            <person name="Li Y."/>
            <person name="Burt D.W."/>
            <person name="Chen H."/>
            <person name="Zhang Y."/>
            <person name="Qian W."/>
            <person name="Kim H."/>
            <person name="Gan S."/>
            <person name="Zhao Y."/>
            <person name="Li J."/>
            <person name="Yi K."/>
            <person name="Feng H."/>
            <person name="Zhu P."/>
            <person name="Li B."/>
            <person name="Liu Q."/>
            <person name="Fairley S."/>
            <person name="Magor K.E."/>
            <person name="Du Z."/>
            <person name="Hu X."/>
            <person name="Goodman L."/>
            <person name="Tafer H."/>
            <person name="Vignal A."/>
            <person name="Lee T."/>
            <person name="Kim K.W."/>
            <person name="Sheng Z."/>
            <person name="An Y."/>
            <person name="Searle S."/>
            <person name="Herrero J."/>
            <person name="Groenen M.A."/>
            <person name="Crooijmans R.P."/>
            <person name="Faraut T."/>
            <person name="Cai Q."/>
            <person name="Webster R.G."/>
            <person name="Aldridge J.R."/>
            <person name="Warren W.C."/>
            <person name="Bartschat S."/>
            <person name="Kehr S."/>
            <person name="Marz M."/>
            <person name="Stadler P.F."/>
            <person name="Smith J."/>
            <person name="Kraus R.H."/>
            <person name="Zhao Y."/>
            <person name="Ren L."/>
            <person name="Fei J."/>
            <person name="Morisson M."/>
            <person name="Kaiser P."/>
            <person name="Griffin D.K."/>
            <person name="Rao M."/>
            <person name="Pitel F."/>
            <person name="Wang J."/>
            <person name="Li N."/>
        </authorList>
    </citation>
    <scope>NUCLEOTIDE SEQUENCE [LARGE SCALE GENOMIC DNA]</scope>
</reference>
<feature type="domain" description="Rho-GAP" evidence="1">
    <location>
        <begin position="1"/>
        <end position="54"/>
    </location>
</feature>
<sequence>DMLSLLYQEGPSTEGIFRRSGSAKTCKELKEKLDSGAEVDLACESIFVTASLFK</sequence>
<protein>
    <submittedName>
        <fullName evidence="2">Rho GTPase-activating protein 20</fullName>
    </submittedName>
</protein>
<dbReference type="PANTHER" id="PTHR23179:SF28">
    <property type="entry name" value="RHO GTPASE-ACTIVATING PROTEIN 20"/>
    <property type="match status" value="1"/>
</dbReference>
<evidence type="ECO:0000313" key="2">
    <source>
        <dbReference type="EMBL" id="EOB05025.1"/>
    </source>
</evidence>
<dbReference type="AlphaFoldDB" id="R0LTC1"/>
<keyword evidence="3" id="KW-1185">Reference proteome</keyword>